<sequence length="255" mass="29576">MTPLSIYVLTFNSERYLKEILSAVAGLTDDLLVVDSGSSDQTLAIAQQCGARVVYRRFDDFRQQREFAQRECRHDYVFFLDSDEIPSAELINHLRQLQQQGFQHEAYAVQRDWIVMGKQVHALYPVGCPDYPIRIINKQRVGLSAQAVHEDFTGYRSCGRLELPLKHQTFHSHAEIARKLAMYTSLDAQDLARMRNRKHFALRQWTSPVGAFFKWYLRSGNWKDGWVGLVLGIYAARFAHLKYRKALALRRVVPQ</sequence>
<accession>A0A318JF16</accession>
<dbReference type="PANTHER" id="PTHR43630:SF2">
    <property type="entry name" value="GLYCOSYLTRANSFERASE"/>
    <property type="match status" value="1"/>
</dbReference>
<dbReference type="Proteomes" id="UP000248395">
    <property type="component" value="Unassembled WGS sequence"/>
</dbReference>
<gene>
    <name evidence="3" type="ORF">DFR38_13120</name>
</gene>
<dbReference type="Gene3D" id="3.90.550.10">
    <property type="entry name" value="Spore Coat Polysaccharide Biosynthesis Protein SpsA, Chain A"/>
    <property type="match status" value="1"/>
</dbReference>
<feature type="domain" description="Glycosyltransferase 2-like" evidence="2">
    <location>
        <begin position="5"/>
        <end position="100"/>
    </location>
</feature>
<comment type="similarity">
    <text evidence="1">Belongs to the glycosyltransferase 2 family. WaaE/KdtX subfamily.</text>
</comment>
<dbReference type="EMBL" id="QJKC01000031">
    <property type="protein sequence ID" value="PXX38872.1"/>
    <property type="molecule type" value="Genomic_DNA"/>
</dbReference>
<dbReference type="Pfam" id="PF00535">
    <property type="entry name" value="Glycos_transf_2"/>
    <property type="match status" value="1"/>
</dbReference>
<dbReference type="GO" id="GO:0016740">
    <property type="term" value="F:transferase activity"/>
    <property type="evidence" value="ECO:0007669"/>
    <property type="project" value="UniProtKB-KW"/>
</dbReference>
<organism evidence="3 4">
    <name type="scientific">Aquitalea magnusonii</name>
    <dbReference type="NCBI Taxonomy" id="332411"/>
    <lineage>
        <taxon>Bacteria</taxon>
        <taxon>Pseudomonadati</taxon>
        <taxon>Pseudomonadota</taxon>
        <taxon>Betaproteobacteria</taxon>
        <taxon>Neisseriales</taxon>
        <taxon>Chromobacteriaceae</taxon>
        <taxon>Aquitalea</taxon>
    </lineage>
</organism>
<evidence type="ECO:0000256" key="1">
    <source>
        <dbReference type="ARBA" id="ARBA00038494"/>
    </source>
</evidence>
<keyword evidence="4" id="KW-1185">Reference proteome</keyword>
<evidence type="ECO:0000259" key="2">
    <source>
        <dbReference type="Pfam" id="PF00535"/>
    </source>
</evidence>
<comment type="caution">
    <text evidence="3">The sequence shown here is derived from an EMBL/GenBank/DDBJ whole genome shotgun (WGS) entry which is preliminary data.</text>
</comment>
<dbReference type="RefSeq" id="WP_059286288.1">
    <property type="nucleotide sequence ID" value="NZ_LNQU01000069.1"/>
</dbReference>
<evidence type="ECO:0000313" key="3">
    <source>
        <dbReference type="EMBL" id="PXX38872.1"/>
    </source>
</evidence>
<name>A0A318JF16_9NEIS</name>
<reference evidence="3 4" key="1">
    <citation type="submission" date="2018-05" db="EMBL/GenBank/DDBJ databases">
        <title>Genomic Encyclopedia of Type Strains, Phase IV (KMG-IV): sequencing the most valuable type-strain genomes for metagenomic binning, comparative biology and taxonomic classification.</title>
        <authorList>
            <person name="Goeker M."/>
        </authorList>
    </citation>
    <scope>NUCLEOTIDE SEQUENCE [LARGE SCALE GENOMIC DNA]</scope>
    <source>
        <strain evidence="3 4">DSM 25134</strain>
    </source>
</reference>
<dbReference type="OrthoDB" id="9815923at2"/>
<dbReference type="InterPro" id="IPR001173">
    <property type="entry name" value="Glyco_trans_2-like"/>
</dbReference>
<evidence type="ECO:0000313" key="4">
    <source>
        <dbReference type="Proteomes" id="UP000248395"/>
    </source>
</evidence>
<dbReference type="InterPro" id="IPR029044">
    <property type="entry name" value="Nucleotide-diphossugar_trans"/>
</dbReference>
<dbReference type="PANTHER" id="PTHR43630">
    <property type="entry name" value="POLY-BETA-1,6-N-ACETYL-D-GLUCOSAMINE SYNTHASE"/>
    <property type="match status" value="1"/>
</dbReference>
<dbReference type="SUPFAM" id="SSF53448">
    <property type="entry name" value="Nucleotide-diphospho-sugar transferases"/>
    <property type="match status" value="1"/>
</dbReference>
<protein>
    <submittedName>
        <fullName evidence="3">Glycosyltransferase involved in cell wall biosynthesis</fullName>
    </submittedName>
</protein>
<keyword evidence="3" id="KW-0808">Transferase</keyword>
<proteinExistence type="inferred from homology"/>
<dbReference type="AlphaFoldDB" id="A0A318JF16"/>
<dbReference type="CDD" id="cd02511">
    <property type="entry name" value="Beta4Glucosyltransferase"/>
    <property type="match status" value="1"/>
</dbReference>